<name>A0A0F9G4X9_9ZZZZ</name>
<dbReference type="InterPro" id="IPR000933">
    <property type="entry name" value="Glyco_hydro_29"/>
</dbReference>
<comment type="similarity">
    <text evidence="1">Belongs to the glycosyl hydrolase 29 family.</text>
</comment>
<dbReference type="SUPFAM" id="SSF49785">
    <property type="entry name" value="Galactose-binding domain-like"/>
    <property type="match status" value="1"/>
</dbReference>
<dbReference type="Pfam" id="PF01120">
    <property type="entry name" value="Alpha_L_fucos"/>
    <property type="match status" value="1"/>
</dbReference>
<dbReference type="Gene3D" id="3.20.20.80">
    <property type="entry name" value="Glycosidases"/>
    <property type="match status" value="1"/>
</dbReference>
<dbReference type="SMART" id="SM00812">
    <property type="entry name" value="Alpha_L_fucos"/>
    <property type="match status" value="1"/>
</dbReference>
<organism evidence="7">
    <name type="scientific">marine sediment metagenome</name>
    <dbReference type="NCBI Taxonomy" id="412755"/>
    <lineage>
        <taxon>unclassified sequences</taxon>
        <taxon>metagenomes</taxon>
        <taxon>ecological metagenomes</taxon>
    </lineage>
</organism>
<dbReference type="EMBL" id="LAZR01027778">
    <property type="protein sequence ID" value="KKL64645.1"/>
    <property type="molecule type" value="Genomic_DNA"/>
</dbReference>
<dbReference type="InterPro" id="IPR008979">
    <property type="entry name" value="Galactose-bd-like_sf"/>
</dbReference>
<evidence type="ECO:0000256" key="3">
    <source>
        <dbReference type="ARBA" id="ARBA00022729"/>
    </source>
</evidence>
<dbReference type="GO" id="GO:0004560">
    <property type="term" value="F:alpha-L-fucosidase activity"/>
    <property type="evidence" value="ECO:0007669"/>
    <property type="project" value="InterPro"/>
</dbReference>
<dbReference type="InterPro" id="IPR057739">
    <property type="entry name" value="Glyco_hydro_29_N"/>
</dbReference>
<dbReference type="SUPFAM" id="SSF51445">
    <property type="entry name" value="(Trans)glycosidases"/>
    <property type="match status" value="1"/>
</dbReference>
<evidence type="ECO:0000256" key="5">
    <source>
        <dbReference type="ARBA" id="ARBA00023295"/>
    </source>
</evidence>
<dbReference type="InterPro" id="IPR017853">
    <property type="entry name" value="GH"/>
</dbReference>
<dbReference type="GO" id="GO:0016139">
    <property type="term" value="P:glycoside catabolic process"/>
    <property type="evidence" value="ECO:0007669"/>
    <property type="project" value="TreeGrafter"/>
</dbReference>
<sequence>IRLHTHATQGRLRIVVIIQILTKGDHIMPTRQTIGLVLVGVLLLGMTEVVFGQGLDKITEGFDPGAGKALSLNVEPAKSAETGYLWSGHQGSLWGLAILDGKEYGFGISLDFSGAGKGYDNLNVWTVFNGDYVKDLKSIVFEWDPVSASYNMEVQAVIKDAKNKWFVSDETISDIAGTKQVIDAAKTTWRKLATEPVIGKALDIGPAGRPDLSKVYGGGLATIGIGSGAQTRLDALTFTRKKIDLAEEKKKNRGKPTPAQISYHDDEVMMFVHWGPAAWQGVEYNNHSTPLDQINPTKLDTDQWCQAAKSFGAKRIIHVAKHTGNFLWWNSDISKYGIKHTPYMDGKGDVVDMLATSCHKAGLKYGVYIYAPRTTLETYRKELTEVVSKDVFKKYGPVCEVWFDGGLKGDISDILGKYAPDAILFGGPAGHMNARWPGSESGFSPEPAWQTVMKRPNFGSYTGAHSDPDGNLWIPMEMDTTLLDHYWFWAGNRDHLIKSLDHLMSTYYRSVGRGGVLLLNSTPDTSGLIPESHMKRYKEFGDAIKRLYAGIRGETSGNEKTLVLEFDKPTAVNHIITMEDIKHGHIVRKYEIDGWIDGKWKKLIEGDAIGHKRIDLVETVTVKKLRFRATECVDTPQIRSFAA</sequence>
<dbReference type="GO" id="GO:0006004">
    <property type="term" value="P:fucose metabolic process"/>
    <property type="evidence" value="ECO:0007669"/>
    <property type="project" value="TreeGrafter"/>
</dbReference>
<comment type="caution">
    <text evidence="7">The sequence shown here is derived from an EMBL/GenBank/DDBJ whole genome shotgun (WGS) entry which is preliminary data.</text>
</comment>
<reference evidence="7" key="1">
    <citation type="journal article" date="2015" name="Nature">
        <title>Complex archaea that bridge the gap between prokaryotes and eukaryotes.</title>
        <authorList>
            <person name="Spang A."/>
            <person name="Saw J.H."/>
            <person name="Jorgensen S.L."/>
            <person name="Zaremba-Niedzwiedzka K."/>
            <person name="Martijn J."/>
            <person name="Lind A.E."/>
            <person name="van Eijk R."/>
            <person name="Schleper C."/>
            <person name="Guy L."/>
            <person name="Ettema T.J."/>
        </authorList>
    </citation>
    <scope>NUCLEOTIDE SEQUENCE</scope>
</reference>
<feature type="non-terminal residue" evidence="7">
    <location>
        <position position="643"/>
    </location>
</feature>
<dbReference type="EC" id="3.2.1.51" evidence="2"/>
<gene>
    <name evidence="7" type="ORF">LCGC14_2162910</name>
</gene>
<evidence type="ECO:0000256" key="4">
    <source>
        <dbReference type="ARBA" id="ARBA00022801"/>
    </source>
</evidence>
<evidence type="ECO:0000256" key="2">
    <source>
        <dbReference type="ARBA" id="ARBA00012662"/>
    </source>
</evidence>
<evidence type="ECO:0000256" key="1">
    <source>
        <dbReference type="ARBA" id="ARBA00007951"/>
    </source>
</evidence>
<evidence type="ECO:0000313" key="7">
    <source>
        <dbReference type="EMBL" id="KKL64645.1"/>
    </source>
</evidence>
<feature type="domain" description="Glycoside hydrolase family 29 N-terminal" evidence="6">
    <location>
        <begin position="291"/>
        <end position="542"/>
    </location>
</feature>
<proteinExistence type="inferred from homology"/>
<keyword evidence="5" id="KW-0326">Glycosidase</keyword>
<dbReference type="AlphaFoldDB" id="A0A0F9G4X9"/>
<dbReference type="PANTHER" id="PTHR10030">
    <property type="entry name" value="ALPHA-L-FUCOSIDASE"/>
    <property type="match status" value="1"/>
</dbReference>
<dbReference type="PANTHER" id="PTHR10030:SF37">
    <property type="entry name" value="ALPHA-L-FUCOSIDASE-RELATED"/>
    <property type="match status" value="1"/>
</dbReference>
<keyword evidence="4" id="KW-0378">Hydrolase</keyword>
<protein>
    <recommendedName>
        <fullName evidence="2">alpha-L-fucosidase</fullName>
        <ecNumber evidence="2">3.2.1.51</ecNumber>
    </recommendedName>
</protein>
<keyword evidence="3" id="KW-0732">Signal</keyword>
<feature type="non-terminal residue" evidence="7">
    <location>
        <position position="1"/>
    </location>
</feature>
<dbReference type="GO" id="GO:0005764">
    <property type="term" value="C:lysosome"/>
    <property type="evidence" value="ECO:0007669"/>
    <property type="project" value="TreeGrafter"/>
</dbReference>
<evidence type="ECO:0000259" key="6">
    <source>
        <dbReference type="Pfam" id="PF01120"/>
    </source>
</evidence>
<dbReference type="Gene3D" id="2.60.120.260">
    <property type="entry name" value="Galactose-binding domain-like"/>
    <property type="match status" value="1"/>
</dbReference>
<accession>A0A0F9G4X9</accession>